<name>A0A0X2NPI3_9CORY</name>
<evidence type="ECO:0000313" key="4">
    <source>
        <dbReference type="Proteomes" id="UP000182498"/>
    </source>
</evidence>
<gene>
    <name evidence="3" type="ORF">CVA01_15720</name>
    <name evidence="2" type="ORF">CVAR292_02754</name>
</gene>
<evidence type="ECO:0000313" key="3">
    <source>
        <dbReference type="EMBL" id="GEC86258.1"/>
    </source>
</evidence>
<sequence length="48" mass="5675">MDVRPGDTALIKAQKTLKAYEEALPEYEENKRLEEERRNKGFFGRLFS</sequence>
<dbReference type="GeneID" id="82889084"/>
<reference evidence="3 5" key="3">
    <citation type="submission" date="2019-06" db="EMBL/GenBank/DDBJ databases">
        <title>Whole genome shotgun sequence of Corynebacterium variabile NBRC 15286.</title>
        <authorList>
            <person name="Hosoyama A."/>
            <person name="Uohara A."/>
            <person name="Ohji S."/>
            <person name="Ichikawa N."/>
        </authorList>
    </citation>
    <scope>NUCLEOTIDE SEQUENCE [LARGE SCALE GENOMIC DNA]</scope>
    <source>
        <strain evidence="3 5">NBRC 15286</strain>
    </source>
</reference>
<evidence type="ECO:0000313" key="5">
    <source>
        <dbReference type="Proteomes" id="UP000319986"/>
    </source>
</evidence>
<proteinExistence type="predicted"/>
<dbReference type="Proteomes" id="UP000182498">
    <property type="component" value="Unassembled WGS sequence"/>
</dbReference>
<accession>A0A0X2NPI3</accession>
<dbReference type="RefSeq" id="WP_014009534.1">
    <property type="nucleotide sequence ID" value="NZ_BJNT01000012.1"/>
</dbReference>
<keyword evidence="4" id="KW-1185">Reference proteome</keyword>
<dbReference type="EMBL" id="FAUH01000023">
    <property type="protein sequence ID" value="CUU67392.1"/>
    <property type="molecule type" value="Genomic_DNA"/>
</dbReference>
<keyword evidence="1" id="KW-0175">Coiled coil</keyword>
<reference evidence="2" key="2">
    <citation type="submission" date="2015-11" db="EMBL/GenBank/DDBJ databases">
        <authorList>
            <person name="Zhang Y."/>
            <person name="Guo Z."/>
        </authorList>
    </citation>
    <scope>NUCLEOTIDE SEQUENCE [LARGE SCALE GENOMIC DNA]</scope>
    <source>
        <strain evidence="2">Mu292</strain>
    </source>
</reference>
<dbReference type="AlphaFoldDB" id="A0A0X2NPI3"/>
<feature type="coiled-coil region" evidence="1">
    <location>
        <begin position="10"/>
        <end position="37"/>
    </location>
</feature>
<reference evidence="4" key="1">
    <citation type="submission" date="2015-11" db="EMBL/GenBank/DDBJ databases">
        <authorList>
            <person name="Dugat-Bony E."/>
        </authorList>
    </citation>
    <scope>NUCLEOTIDE SEQUENCE [LARGE SCALE GENOMIC DNA]</scope>
    <source>
        <strain evidence="4">Mu292</strain>
    </source>
</reference>
<evidence type="ECO:0000256" key="1">
    <source>
        <dbReference type="SAM" id="Coils"/>
    </source>
</evidence>
<dbReference type="Proteomes" id="UP000319986">
    <property type="component" value="Unassembled WGS sequence"/>
</dbReference>
<organism evidence="2 4">
    <name type="scientific">Corynebacterium variabile</name>
    <dbReference type="NCBI Taxonomy" id="1727"/>
    <lineage>
        <taxon>Bacteria</taxon>
        <taxon>Bacillati</taxon>
        <taxon>Actinomycetota</taxon>
        <taxon>Actinomycetes</taxon>
        <taxon>Mycobacteriales</taxon>
        <taxon>Corynebacteriaceae</taxon>
        <taxon>Corynebacterium</taxon>
    </lineage>
</organism>
<protein>
    <submittedName>
        <fullName evidence="2">Uncharacterized protein</fullName>
    </submittedName>
</protein>
<dbReference type="EMBL" id="BJNT01000012">
    <property type="protein sequence ID" value="GEC86258.1"/>
    <property type="molecule type" value="Genomic_DNA"/>
</dbReference>
<evidence type="ECO:0000313" key="2">
    <source>
        <dbReference type="EMBL" id="CUU67392.1"/>
    </source>
</evidence>